<dbReference type="GO" id="GO:0071978">
    <property type="term" value="P:bacterial-type flagellum-dependent swarming motility"/>
    <property type="evidence" value="ECO:0007669"/>
    <property type="project" value="TreeGrafter"/>
</dbReference>
<keyword evidence="9" id="KW-0966">Cell projection</keyword>
<dbReference type="PANTHER" id="PTHR30435">
    <property type="entry name" value="FLAGELLAR PROTEIN"/>
    <property type="match status" value="1"/>
</dbReference>
<dbReference type="InterPro" id="IPR001444">
    <property type="entry name" value="Flag_bb_rod_N"/>
</dbReference>
<comment type="caution">
    <text evidence="9">The sequence shown here is derived from an EMBL/GenBank/DDBJ whole genome shotgun (WGS) entry which is preliminary data.</text>
</comment>
<dbReference type="Pfam" id="PF00460">
    <property type="entry name" value="Flg_bb_rod"/>
    <property type="match status" value="1"/>
</dbReference>
<dbReference type="InterPro" id="IPR020013">
    <property type="entry name" value="Flagellar_FlgE/F/G"/>
</dbReference>
<dbReference type="PROSITE" id="PS00588">
    <property type="entry name" value="FLAGELLA_BB_ROD"/>
    <property type="match status" value="1"/>
</dbReference>
<reference evidence="9 10" key="1">
    <citation type="submission" date="2020-08" db="EMBL/GenBank/DDBJ databases">
        <title>Genomic Encyclopedia of Type Strains, Phase IV (KMG-V): Genome sequencing to study the core and pangenomes of soil and plant-associated prokaryotes.</title>
        <authorList>
            <person name="Whitman W."/>
        </authorList>
    </citation>
    <scope>NUCLEOTIDE SEQUENCE [LARGE SCALE GENOMIC DNA]</scope>
    <source>
        <strain evidence="9 10">M8UP14</strain>
    </source>
</reference>
<dbReference type="GO" id="GO:0009425">
    <property type="term" value="C:bacterial-type flagellum basal body"/>
    <property type="evidence" value="ECO:0007669"/>
    <property type="project" value="UniProtKB-SubCell"/>
</dbReference>
<dbReference type="InterPro" id="IPR037925">
    <property type="entry name" value="FlgE/F/G-like"/>
</dbReference>
<keyword evidence="9" id="KW-0282">Flagellum</keyword>
<evidence type="ECO:0000256" key="2">
    <source>
        <dbReference type="ARBA" id="ARBA00009677"/>
    </source>
</evidence>
<dbReference type="NCBIfam" id="TIGR03506">
    <property type="entry name" value="FlgEFG_subfam"/>
    <property type="match status" value="1"/>
</dbReference>
<keyword evidence="10" id="KW-1185">Reference proteome</keyword>
<proteinExistence type="inferred from homology"/>
<feature type="domain" description="Flagellar basal-body/hook protein C-terminal" evidence="7">
    <location>
        <begin position="365"/>
        <end position="407"/>
    </location>
</feature>
<evidence type="ECO:0000259" key="8">
    <source>
        <dbReference type="Pfam" id="PF07559"/>
    </source>
</evidence>
<dbReference type="RefSeq" id="WP_184216659.1">
    <property type="nucleotide sequence ID" value="NZ_JACHIP010000003.1"/>
</dbReference>
<evidence type="ECO:0000259" key="6">
    <source>
        <dbReference type="Pfam" id="PF00460"/>
    </source>
</evidence>
<organism evidence="9 10">
    <name type="scientific">Granulicella aggregans</name>
    <dbReference type="NCBI Taxonomy" id="474949"/>
    <lineage>
        <taxon>Bacteria</taxon>
        <taxon>Pseudomonadati</taxon>
        <taxon>Acidobacteriota</taxon>
        <taxon>Terriglobia</taxon>
        <taxon>Terriglobales</taxon>
        <taxon>Acidobacteriaceae</taxon>
        <taxon>Granulicella</taxon>
    </lineage>
</organism>
<dbReference type="InterPro" id="IPR037058">
    <property type="entry name" value="Falgellar_hook_FlgE_sf"/>
</dbReference>
<evidence type="ECO:0000256" key="1">
    <source>
        <dbReference type="ARBA" id="ARBA00004117"/>
    </source>
</evidence>
<name>A0A7W7ZCX6_9BACT</name>
<dbReference type="Proteomes" id="UP000540989">
    <property type="component" value="Unassembled WGS sequence"/>
</dbReference>
<accession>A0A7W7ZCX6</accession>
<dbReference type="InterPro" id="IPR010930">
    <property type="entry name" value="Flg_bb/hook_C_dom"/>
</dbReference>
<evidence type="ECO:0000256" key="3">
    <source>
        <dbReference type="ARBA" id="ARBA00019015"/>
    </source>
</evidence>
<dbReference type="Pfam" id="PF06429">
    <property type="entry name" value="Flg_bbr_C"/>
    <property type="match status" value="1"/>
</dbReference>
<dbReference type="Gene3D" id="2.60.98.20">
    <property type="entry name" value="Flagellar hook protein FlgE"/>
    <property type="match status" value="1"/>
</dbReference>
<feature type="domain" description="Flagellar basal body rod protein N-terminal" evidence="6">
    <location>
        <begin position="9"/>
        <end position="34"/>
    </location>
</feature>
<sequence length="410" mass="41373">MPNFSIPLSGLSADSTALNTIGNNLSNLNTTAFKGQTTEFENLFYQQFGSNGAGDAIQVGVGTKVQATTTNFSQGSINPTGVTSNLALTGGGYFITNVNGVNQLTRAGNFQLDSVGNLISAEGANVMGYGATNGIANVTGPLVPLSLPVGATEAAKATQNLGATVNLNAGATAGTTYSTGVSIYDSLGQTHQATLTFTKSATANQWTYAITLPAGEATGTPVNNTGTLVFNSSGVLTSPAGNVAGIKFPTLADGAADLNVTFDLLNTAGTPVITQTIAASQTNATLQDGFASGVYTGFSADSAGRLYATFSNGQTQVVGQVAVGVVANDQGLTLAGNNSYLATPGSGQIVAGTAGTGFRGSITDSALELSNVDISTEFANLIVAQRSFEANAKTVTTFDTVSQDTIAMIR</sequence>
<dbReference type="SUPFAM" id="SSF117143">
    <property type="entry name" value="Flagellar hook protein flgE"/>
    <property type="match status" value="1"/>
</dbReference>
<keyword evidence="4 5" id="KW-0975">Bacterial flagellum</keyword>
<keyword evidence="9" id="KW-0969">Cilium</keyword>
<dbReference type="PANTHER" id="PTHR30435:SF19">
    <property type="entry name" value="FLAGELLAR BASAL-BODY ROD PROTEIN FLGG"/>
    <property type="match status" value="1"/>
</dbReference>
<dbReference type="AlphaFoldDB" id="A0A7W7ZCX6"/>
<dbReference type="EMBL" id="JACHIP010000003">
    <property type="protein sequence ID" value="MBB5057625.1"/>
    <property type="molecule type" value="Genomic_DNA"/>
</dbReference>
<protein>
    <recommendedName>
        <fullName evidence="3">Flagellar hook protein FlgE</fullName>
    </recommendedName>
</protein>
<evidence type="ECO:0000313" key="9">
    <source>
        <dbReference type="EMBL" id="MBB5057625.1"/>
    </source>
</evidence>
<evidence type="ECO:0000313" key="10">
    <source>
        <dbReference type="Proteomes" id="UP000540989"/>
    </source>
</evidence>
<dbReference type="InterPro" id="IPR019776">
    <property type="entry name" value="Flagellar_basal_body_rod_CS"/>
</dbReference>
<comment type="subcellular location">
    <subcellularLocation>
        <location evidence="1 5">Bacterial flagellum basal body</location>
    </subcellularLocation>
</comment>
<evidence type="ECO:0000256" key="4">
    <source>
        <dbReference type="ARBA" id="ARBA00023143"/>
    </source>
</evidence>
<feature type="domain" description="Flagellar hook protein FlgE D2" evidence="8">
    <location>
        <begin position="166"/>
        <end position="290"/>
    </location>
</feature>
<gene>
    <name evidence="9" type="ORF">HDF16_002331</name>
</gene>
<comment type="similarity">
    <text evidence="2 5">Belongs to the flagella basal body rod proteins family.</text>
</comment>
<evidence type="ECO:0000256" key="5">
    <source>
        <dbReference type="RuleBase" id="RU362116"/>
    </source>
</evidence>
<evidence type="ECO:0000259" key="7">
    <source>
        <dbReference type="Pfam" id="PF06429"/>
    </source>
</evidence>
<dbReference type="InterPro" id="IPR011491">
    <property type="entry name" value="FlgE_D2"/>
</dbReference>
<dbReference type="Pfam" id="PF07559">
    <property type="entry name" value="FlgE_D2"/>
    <property type="match status" value="1"/>
</dbReference>